<gene>
    <name evidence="1" type="ORF">ILYODFUR_038726</name>
</gene>
<protein>
    <submittedName>
        <fullName evidence="1">Uncharacterized protein</fullName>
    </submittedName>
</protein>
<proteinExistence type="predicted"/>
<sequence length="104" mass="12221">MTLGLLKKVNQSETRLFLPSRLFSTGYQQMRNKEECESKFKYDHQNPCGCFHFVNRIQLRKISATMLSLGYNRPPDNKHQLLKRIKRLIEIISNVGVFFMIGDN</sequence>
<evidence type="ECO:0000313" key="2">
    <source>
        <dbReference type="Proteomes" id="UP001482620"/>
    </source>
</evidence>
<evidence type="ECO:0000313" key="1">
    <source>
        <dbReference type="EMBL" id="MEQ2238950.1"/>
    </source>
</evidence>
<dbReference type="EMBL" id="JAHRIQ010056400">
    <property type="protein sequence ID" value="MEQ2238950.1"/>
    <property type="molecule type" value="Genomic_DNA"/>
</dbReference>
<reference evidence="1 2" key="1">
    <citation type="submission" date="2021-06" db="EMBL/GenBank/DDBJ databases">
        <authorList>
            <person name="Palmer J.M."/>
        </authorList>
    </citation>
    <scope>NUCLEOTIDE SEQUENCE [LARGE SCALE GENOMIC DNA]</scope>
    <source>
        <strain evidence="2">if_2019</strain>
        <tissue evidence="1">Muscle</tissue>
    </source>
</reference>
<keyword evidence="2" id="KW-1185">Reference proteome</keyword>
<accession>A0ABV0U182</accession>
<comment type="caution">
    <text evidence="1">The sequence shown here is derived from an EMBL/GenBank/DDBJ whole genome shotgun (WGS) entry which is preliminary data.</text>
</comment>
<dbReference type="Proteomes" id="UP001482620">
    <property type="component" value="Unassembled WGS sequence"/>
</dbReference>
<name>A0ABV0U182_9TELE</name>
<organism evidence="1 2">
    <name type="scientific">Ilyodon furcidens</name>
    <name type="common">goldbreast splitfin</name>
    <dbReference type="NCBI Taxonomy" id="33524"/>
    <lineage>
        <taxon>Eukaryota</taxon>
        <taxon>Metazoa</taxon>
        <taxon>Chordata</taxon>
        <taxon>Craniata</taxon>
        <taxon>Vertebrata</taxon>
        <taxon>Euteleostomi</taxon>
        <taxon>Actinopterygii</taxon>
        <taxon>Neopterygii</taxon>
        <taxon>Teleostei</taxon>
        <taxon>Neoteleostei</taxon>
        <taxon>Acanthomorphata</taxon>
        <taxon>Ovalentaria</taxon>
        <taxon>Atherinomorphae</taxon>
        <taxon>Cyprinodontiformes</taxon>
        <taxon>Goodeidae</taxon>
        <taxon>Ilyodon</taxon>
    </lineage>
</organism>